<sequence length="140" mass="16243">MNPYHVLPYTCLRWFFLTSGEKSNGLRTAISGFLFFSSFIFSRFLMNIPYYLSAHHMLYGSPAALNRLTSKVPNAITYWLIATITNDVLNLIWLPKVCFIGWKSFFALLHSQQLKSKKKDQVAECNCSHEKDIKTAYKIY</sequence>
<evidence type="ECO:0000313" key="2">
    <source>
        <dbReference type="EMBL" id="VEL18637.1"/>
    </source>
</evidence>
<dbReference type="EMBL" id="CAAALY010037888">
    <property type="protein sequence ID" value="VEL18637.1"/>
    <property type="molecule type" value="Genomic_DNA"/>
</dbReference>
<accession>A0A3S5AK82</accession>
<name>A0A3S5AK82_9PLAT</name>
<evidence type="ECO:0000256" key="1">
    <source>
        <dbReference type="SAM" id="Phobius"/>
    </source>
</evidence>
<keyword evidence="1" id="KW-0812">Transmembrane</keyword>
<feature type="transmembrane region" description="Helical" evidence="1">
    <location>
        <begin position="32"/>
        <end position="52"/>
    </location>
</feature>
<keyword evidence="1" id="KW-1133">Transmembrane helix</keyword>
<keyword evidence="3" id="KW-1185">Reference proteome</keyword>
<comment type="caution">
    <text evidence="2">The sequence shown here is derived from an EMBL/GenBank/DDBJ whole genome shotgun (WGS) entry which is preliminary data.</text>
</comment>
<organism evidence="2 3">
    <name type="scientific">Protopolystoma xenopodis</name>
    <dbReference type="NCBI Taxonomy" id="117903"/>
    <lineage>
        <taxon>Eukaryota</taxon>
        <taxon>Metazoa</taxon>
        <taxon>Spiralia</taxon>
        <taxon>Lophotrochozoa</taxon>
        <taxon>Platyhelminthes</taxon>
        <taxon>Monogenea</taxon>
        <taxon>Polyopisthocotylea</taxon>
        <taxon>Polystomatidea</taxon>
        <taxon>Polystomatidae</taxon>
        <taxon>Protopolystoma</taxon>
    </lineage>
</organism>
<dbReference type="AlphaFoldDB" id="A0A3S5AK82"/>
<evidence type="ECO:0000313" key="3">
    <source>
        <dbReference type="Proteomes" id="UP000784294"/>
    </source>
</evidence>
<proteinExistence type="predicted"/>
<keyword evidence="1" id="KW-0472">Membrane</keyword>
<evidence type="ECO:0008006" key="4">
    <source>
        <dbReference type="Google" id="ProtNLM"/>
    </source>
</evidence>
<protein>
    <recommendedName>
        <fullName evidence="4">TLC domain-containing protein</fullName>
    </recommendedName>
</protein>
<reference evidence="2" key="1">
    <citation type="submission" date="2018-11" db="EMBL/GenBank/DDBJ databases">
        <authorList>
            <consortium name="Pathogen Informatics"/>
        </authorList>
    </citation>
    <scope>NUCLEOTIDE SEQUENCE</scope>
</reference>
<gene>
    <name evidence="2" type="ORF">PXEA_LOCUS12077</name>
</gene>
<dbReference type="Proteomes" id="UP000784294">
    <property type="component" value="Unassembled WGS sequence"/>
</dbReference>